<organism evidence="1 2">
    <name type="scientific">Tetranychus urticae</name>
    <name type="common">Two-spotted spider mite</name>
    <dbReference type="NCBI Taxonomy" id="32264"/>
    <lineage>
        <taxon>Eukaryota</taxon>
        <taxon>Metazoa</taxon>
        <taxon>Ecdysozoa</taxon>
        <taxon>Arthropoda</taxon>
        <taxon>Chelicerata</taxon>
        <taxon>Arachnida</taxon>
        <taxon>Acari</taxon>
        <taxon>Acariformes</taxon>
        <taxon>Trombidiformes</taxon>
        <taxon>Prostigmata</taxon>
        <taxon>Eleutherengona</taxon>
        <taxon>Raphignathae</taxon>
        <taxon>Tetranychoidea</taxon>
        <taxon>Tetranychidae</taxon>
        <taxon>Tetranychus</taxon>
    </lineage>
</organism>
<sequence length="46" mass="5578">MIKSNSELCFRFNEDLVDKIEEIEEHFPLFFAGLKCFDCLYRVKCR</sequence>
<dbReference type="Proteomes" id="UP000015104">
    <property type="component" value="Unassembled WGS sequence"/>
</dbReference>
<dbReference type="EnsemblMetazoa" id="tetur03g01430.1">
    <property type="protein sequence ID" value="tetur03g01430.1"/>
    <property type="gene ID" value="tetur03g01430"/>
</dbReference>
<evidence type="ECO:0000313" key="1">
    <source>
        <dbReference type="EnsemblMetazoa" id="tetur03g01430.1"/>
    </source>
</evidence>
<dbReference type="AlphaFoldDB" id="T1JYS8"/>
<dbReference type="EMBL" id="CAEY01001109">
    <property type="status" value="NOT_ANNOTATED_CDS"/>
    <property type="molecule type" value="Genomic_DNA"/>
</dbReference>
<dbReference type="HOGENOM" id="CLU_3191925_0_0_1"/>
<accession>T1JYS8</accession>
<proteinExistence type="predicted"/>
<reference evidence="1" key="2">
    <citation type="submission" date="2015-06" db="UniProtKB">
        <authorList>
            <consortium name="EnsemblMetazoa"/>
        </authorList>
    </citation>
    <scope>IDENTIFICATION</scope>
</reference>
<keyword evidence="2" id="KW-1185">Reference proteome</keyword>
<name>T1JYS8_TETUR</name>
<reference evidence="2" key="1">
    <citation type="submission" date="2011-08" db="EMBL/GenBank/DDBJ databases">
        <authorList>
            <person name="Rombauts S."/>
        </authorList>
    </citation>
    <scope>NUCLEOTIDE SEQUENCE</scope>
    <source>
        <strain evidence="2">London</strain>
    </source>
</reference>
<evidence type="ECO:0000313" key="2">
    <source>
        <dbReference type="Proteomes" id="UP000015104"/>
    </source>
</evidence>
<protein>
    <submittedName>
        <fullName evidence="1">Uncharacterized protein</fullName>
    </submittedName>
</protein>